<comment type="cofactor">
    <cofactor evidence="1">
        <name>Fe cation</name>
        <dbReference type="ChEBI" id="CHEBI:24875"/>
    </cofactor>
</comment>
<dbReference type="Pfam" id="PF05721">
    <property type="entry name" value="PhyH"/>
    <property type="match status" value="1"/>
</dbReference>
<reference evidence="2 3" key="1">
    <citation type="journal article" date="2014" name="Science">
        <title>Plant genetics. Early allopolyploid evolution in the post-Neolithic Brassica napus oilseed genome.</title>
        <authorList>
            <person name="Chalhoub B."/>
            <person name="Denoeud F."/>
            <person name="Liu S."/>
            <person name="Parkin I.A."/>
            <person name="Tang H."/>
            <person name="Wang X."/>
            <person name="Chiquet J."/>
            <person name="Belcram H."/>
            <person name="Tong C."/>
            <person name="Samans B."/>
            <person name="Correa M."/>
            <person name="Da Silva C."/>
            <person name="Just J."/>
            <person name="Falentin C."/>
            <person name="Koh C.S."/>
            <person name="Le Clainche I."/>
            <person name="Bernard M."/>
            <person name="Bento P."/>
            <person name="Noel B."/>
            <person name="Labadie K."/>
            <person name="Alberti A."/>
            <person name="Charles M."/>
            <person name="Arnaud D."/>
            <person name="Guo H."/>
            <person name="Daviaud C."/>
            <person name="Alamery S."/>
            <person name="Jabbari K."/>
            <person name="Zhao M."/>
            <person name="Edger P.P."/>
            <person name="Chelaifa H."/>
            <person name="Tack D."/>
            <person name="Lassalle G."/>
            <person name="Mestiri I."/>
            <person name="Schnel N."/>
            <person name="Le Paslier M.C."/>
            <person name="Fan G."/>
            <person name="Renault V."/>
            <person name="Bayer P.E."/>
            <person name="Golicz A.A."/>
            <person name="Manoli S."/>
            <person name="Lee T.H."/>
            <person name="Thi V.H."/>
            <person name="Chalabi S."/>
            <person name="Hu Q."/>
            <person name="Fan C."/>
            <person name="Tollenaere R."/>
            <person name="Lu Y."/>
            <person name="Battail C."/>
            <person name="Shen J."/>
            <person name="Sidebottom C.H."/>
            <person name="Wang X."/>
            <person name="Canaguier A."/>
            <person name="Chauveau A."/>
            <person name="Berard A."/>
            <person name="Deniot G."/>
            <person name="Guan M."/>
            <person name="Liu Z."/>
            <person name="Sun F."/>
            <person name="Lim Y.P."/>
            <person name="Lyons E."/>
            <person name="Town C.D."/>
            <person name="Bancroft I."/>
            <person name="Wang X."/>
            <person name="Meng J."/>
            <person name="Ma J."/>
            <person name="Pires J.C."/>
            <person name="King G.J."/>
            <person name="Brunel D."/>
            <person name="Delourme R."/>
            <person name="Renard M."/>
            <person name="Aury J.M."/>
            <person name="Adams K.L."/>
            <person name="Batley J."/>
            <person name="Snowdon R.J."/>
            <person name="Tost J."/>
            <person name="Edwards D."/>
            <person name="Zhou Y."/>
            <person name="Hua W."/>
            <person name="Sharpe A.G."/>
            <person name="Paterson A.H."/>
            <person name="Guan C."/>
            <person name="Wincker P."/>
        </authorList>
    </citation>
    <scope>NUCLEOTIDE SEQUENCE [LARGE SCALE GENOMIC DNA]</scope>
    <source>
        <strain evidence="3">cv. Darmor-bzh</strain>
    </source>
</reference>
<dbReference type="InterPro" id="IPR008775">
    <property type="entry name" value="Phytyl_CoA_dOase-like"/>
</dbReference>
<keyword evidence="3" id="KW-1185">Reference proteome</keyword>
<dbReference type="STRING" id="3708.A0A078GHJ0"/>
<dbReference type="EMBL" id="LK032183">
    <property type="protein sequence ID" value="CDY25930.1"/>
    <property type="molecule type" value="Genomic_DNA"/>
</dbReference>
<gene>
    <name evidence="2" type="primary">BnaC09g20570D</name>
    <name evidence="2" type="ORF">GSBRNA2T00033417001</name>
</gene>
<dbReference type="AlphaFoldDB" id="A0A078GHJ0"/>
<dbReference type="Gramene" id="CDY25930">
    <property type="protein sequence ID" value="CDY25930"/>
    <property type="gene ID" value="GSBRNA2T00033417001"/>
</dbReference>
<name>A0A078GHJ0_BRANA</name>
<accession>A0A078GHJ0</accession>
<protein>
    <submittedName>
        <fullName evidence="2">BnaC09g20570D protein</fullName>
    </submittedName>
</protein>
<dbReference type="Proteomes" id="UP000028999">
    <property type="component" value="Unassembled WGS sequence"/>
</dbReference>
<dbReference type="PaxDb" id="3708-A0A078GHJ0"/>
<organism evidence="2 3">
    <name type="scientific">Brassica napus</name>
    <name type="common">Rape</name>
    <dbReference type="NCBI Taxonomy" id="3708"/>
    <lineage>
        <taxon>Eukaryota</taxon>
        <taxon>Viridiplantae</taxon>
        <taxon>Streptophyta</taxon>
        <taxon>Embryophyta</taxon>
        <taxon>Tracheophyta</taxon>
        <taxon>Spermatophyta</taxon>
        <taxon>Magnoliopsida</taxon>
        <taxon>eudicotyledons</taxon>
        <taxon>Gunneridae</taxon>
        <taxon>Pentapetalae</taxon>
        <taxon>rosids</taxon>
        <taxon>malvids</taxon>
        <taxon>Brassicales</taxon>
        <taxon>Brassicaceae</taxon>
        <taxon>Brassiceae</taxon>
        <taxon>Brassica</taxon>
    </lineage>
</organism>
<dbReference type="PANTHER" id="PTHR20883">
    <property type="entry name" value="PHYTANOYL-COA DIOXYGENASE DOMAIN CONTAINING 1"/>
    <property type="match status" value="1"/>
</dbReference>
<dbReference type="GO" id="GO:0048244">
    <property type="term" value="F:phytanoyl-CoA dioxygenase activity"/>
    <property type="evidence" value="ECO:0000318"/>
    <property type="project" value="GO_Central"/>
</dbReference>
<dbReference type="SUPFAM" id="SSF51197">
    <property type="entry name" value="Clavaminate synthase-like"/>
    <property type="match status" value="1"/>
</dbReference>
<dbReference type="Gene3D" id="2.60.120.620">
    <property type="entry name" value="q2cbj1_9rhob like domain"/>
    <property type="match status" value="1"/>
</dbReference>
<evidence type="ECO:0000313" key="2">
    <source>
        <dbReference type="EMBL" id="CDY25930.1"/>
    </source>
</evidence>
<proteinExistence type="predicted"/>
<evidence type="ECO:0000313" key="3">
    <source>
        <dbReference type="Proteomes" id="UP000028999"/>
    </source>
</evidence>
<evidence type="ECO:0000256" key="1">
    <source>
        <dbReference type="ARBA" id="ARBA00001962"/>
    </source>
</evidence>
<sequence>MESFAGEDEIGGLRKTMDELLTQFDPSESSSVFSTTNQQHTKDHYFFDSAAKISFFFEEKAFGDDGELKQPKELSINKVGHALHELDPLYKEFTYSSKVSSLVLSFGYRRPVVMQSMYIFKQPGIGGEVVPHQYNSYVYTDPPSCTGLWMALEDSTTLNGCLWAIPGSHKNGLVRRFVRGENGVTYDQPSPSYEQKDFVPIEMKAGSIIAIHGDLIHQSFENLSPKSRHAYSLHVVESDGCKWAQDNWKTRLSLSIPLNYKPVAFIKFLLNNNKNMANLGLSCVICLSKYNLFLLGFCSSVFRL</sequence>
<dbReference type="PANTHER" id="PTHR20883:SF40">
    <property type="entry name" value="GENOME ASSEMBLY, CHROMOSOME: A09"/>
    <property type="match status" value="1"/>
</dbReference>
<dbReference type="OMA" id="DYYMESS"/>